<sequence>MKAPTKRLQASFYATDAGKRPVREWLMELMLEDRKAIGTDIATLEFRWPVGMPKCSSIRGIKGLYEIRSNISSGRIARVFFVLAGNQMVLLHGFIKKTQKTPDKELKVAATRMKEVQRYED</sequence>
<dbReference type="AlphaFoldDB" id="A0A952FRN4"/>
<proteinExistence type="predicted"/>
<evidence type="ECO:0000313" key="2">
    <source>
        <dbReference type="Proteomes" id="UP000700706"/>
    </source>
</evidence>
<organism evidence="1 2">
    <name type="scientific">Inquilinus limosus</name>
    <dbReference type="NCBI Taxonomy" id="171674"/>
    <lineage>
        <taxon>Bacteria</taxon>
        <taxon>Pseudomonadati</taxon>
        <taxon>Pseudomonadota</taxon>
        <taxon>Alphaproteobacteria</taxon>
        <taxon>Rhodospirillales</taxon>
        <taxon>Rhodospirillaceae</taxon>
        <taxon>Inquilinus</taxon>
    </lineage>
</organism>
<gene>
    <name evidence="1" type="ORF">JF625_29085</name>
</gene>
<dbReference type="InterPro" id="IPR009241">
    <property type="entry name" value="HigB-like"/>
</dbReference>
<dbReference type="Pfam" id="PF05973">
    <property type="entry name" value="Gp49"/>
    <property type="match status" value="1"/>
</dbReference>
<accession>A0A952FRN4</accession>
<protein>
    <submittedName>
        <fullName evidence="1">Type II toxin-antitoxin system RelE/ParE family toxin</fullName>
    </submittedName>
</protein>
<name>A0A952FRN4_9PROT</name>
<reference evidence="1" key="1">
    <citation type="submission" date="2020-06" db="EMBL/GenBank/DDBJ databases">
        <title>Stable isotope informed genome-resolved metagenomics uncovers potential trophic interactions in rhizosphere soil.</title>
        <authorList>
            <person name="Starr E.P."/>
            <person name="Shi S."/>
            <person name="Blazewicz S.J."/>
            <person name="Koch B.J."/>
            <person name="Probst A.J."/>
            <person name="Hungate B.A."/>
            <person name="Pett-Ridge J."/>
            <person name="Firestone M.K."/>
            <person name="Banfield J.F."/>
        </authorList>
    </citation>
    <scope>NUCLEOTIDE SEQUENCE</scope>
    <source>
        <strain evidence="1">YM_69_17</strain>
    </source>
</reference>
<evidence type="ECO:0000313" key="1">
    <source>
        <dbReference type="EMBL" id="MBW8729191.1"/>
    </source>
</evidence>
<dbReference type="EMBL" id="JAEKLZ010000500">
    <property type="protein sequence ID" value="MBW8729191.1"/>
    <property type="molecule type" value="Genomic_DNA"/>
</dbReference>
<dbReference type="Proteomes" id="UP000700706">
    <property type="component" value="Unassembled WGS sequence"/>
</dbReference>
<comment type="caution">
    <text evidence="1">The sequence shown here is derived from an EMBL/GenBank/DDBJ whole genome shotgun (WGS) entry which is preliminary data.</text>
</comment>